<reference evidence="2" key="1">
    <citation type="submission" date="2017-04" db="EMBL/GenBank/DDBJ databases">
        <authorList>
            <person name="Criscuolo A."/>
        </authorList>
    </citation>
    <scope>NUCLEOTIDE SEQUENCE [LARGE SCALE GENOMIC DNA]</scope>
</reference>
<name>A0A1Y5YVH4_9BACI</name>
<evidence type="ECO:0000313" key="2">
    <source>
        <dbReference type="Proteomes" id="UP000194439"/>
    </source>
</evidence>
<sequence length="157" mass="18449">MSHTFPSRNNRIWLKGVYESRSQRSLLLGKGAIDLLVKQDLPVTLKTVSEKSKEIDSEGKGIHPNTITTNPELNEYYKQHSKTYKQKSNSQRSLLKRSASFSPVDYRRIRADRNPENIERAYMKMSKKELVQRLLLAEQYIAENNETWVQKQFEKFQ</sequence>
<dbReference type="Proteomes" id="UP000194439">
    <property type="component" value="Unassembled WGS sequence"/>
</dbReference>
<dbReference type="RefSeq" id="WP_000019904.1">
    <property type="nucleotide sequence ID" value="NZ_FWZD01000015.1"/>
</dbReference>
<organism evidence="1 2">
    <name type="scientific">Bacillus mobilis</name>
    <dbReference type="NCBI Taxonomy" id="2026190"/>
    <lineage>
        <taxon>Bacteria</taxon>
        <taxon>Bacillati</taxon>
        <taxon>Bacillota</taxon>
        <taxon>Bacilli</taxon>
        <taxon>Bacillales</taxon>
        <taxon>Bacillaceae</taxon>
        <taxon>Bacillus</taxon>
        <taxon>Bacillus cereus group</taxon>
    </lineage>
</organism>
<gene>
    <name evidence="1" type="ORF">BACERE00185_00042</name>
</gene>
<proteinExistence type="predicted"/>
<dbReference type="EMBL" id="FWZD01000015">
    <property type="protein sequence ID" value="SMD65266.1"/>
    <property type="molecule type" value="Genomic_DNA"/>
</dbReference>
<accession>A0A1Y5YVH4</accession>
<protein>
    <submittedName>
        <fullName evidence="1">Uncharacterized protein</fullName>
    </submittedName>
</protein>
<dbReference type="AlphaFoldDB" id="A0A1Y5YVH4"/>
<evidence type="ECO:0000313" key="1">
    <source>
        <dbReference type="EMBL" id="SMD65266.1"/>
    </source>
</evidence>